<accession>A0A8H6SGM4</accession>
<dbReference type="InterPro" id="IPR008978">
    <property type="entry name" value="HSP20-like_chaperone"/>
</dbReference>
<reference evidence="7" key="1">
    <citation type="submission" date="2020-05" db="EMBL/GenBank/DDBJ databases">
        <title>Mycena genomes resolve the evolution of fungal bioluminescence.</title>
        <authorList>
            <person name="Tsai I.J."/>
        </authorList>
    </citation>
    <scope>NUCLEOTIDE SEQUENCE</scope>
    <source>
        <strain evidence="7">171206Taipei</strain>
    </source>
</reference>
<evidence type="ECO:0000259" key="6">
    <source>
        <dbReference type="PROSITE" id="PS51203"/>
    </source>
</evidence>
<dbReference type="Gene3D" id="2.60.40.790">
    <property type="match status" value="1"/>
</dbReference>
<dbReference type="RefSeq" id="XP_037218417.1">
    <property type="nucleotide sequence ID" value="XM_037365175.1"/>
</dbReference>
<keyword evidence="4" id="KW-0963">Cytoplasm</keyword>
<organism evidence="7 8">
    <name type="scientific">Mycena indigotica</name>
    <dbReference type="NCBI Taxonomy" id="2126181"/>
    <lineage>
        <taxon>Eukaryota</taxon>
        <taxon>Fungi</taxon>
        <taxon>Dikarya</taxon>
        <taxon>Basidiomycota</taxon>
        <taxon>Agaricomycotina</taxon>
        <taxon>Agaricomycetes</taxon>
        <taxon>Agaricomycetidae</taxon>
        <taxon>Agaricales</taxon>
        <taxon>Marasmiineae</taxon>
        <taxon>Mycenaceae</taxon>
        <taxon>Mycena</taxon>
    </lineage>
</organism>
<sequence>MFPTNKTLLNPHFEGYKLDIADGHTIERHGLQYPVTQSRASSFLSFEEVQSRITHNHLAAIADRLVYVDAYFRVILVRLTPEPSFTCIHELAQPTAQRPEYPSAIFLSPSEIFVADGAGLLYILKDTGELIALYSLAEPFRIHSISAQPTGLCFLVLSSRQQNGLSSKTAHFNICAAKISTPLPQNEAIRPLEIAWQRRGNSVPIEVAFDESRQVFLVLGESSYTEVETPVPTEYNPTPSEMAPIPQSGENLDVTKPPPYSWTQTSDSVTVAIPLPASTPTSDIKVTFSPQTLTVHIKGSIAPDAPLPHYSSKRLWATISAVDSMWTWDRAGERHYGVLTLHIEKKDEGTRWSHVFESSGTSEAEEDMDVPETLDASQLYAIRESLEKYTAALRTGEDASGLGLGSGLPSLARGEADEDVDDSVGRNAQMTWVNAHDGSTPTWASRHGSMPGRLLATEIPGITGSVIQIVLKNGVDGTVFALEPAESLDQPPQWRHTSTYSALAFVLASKTDTRFTYHVPSKAVLAFEHGQRGRAGNVYIYQAAATKEIWAKQSVFRVGEEGSLLGITAVQTASHFVLIGLTEKELVVLYNIPALRK</sequence>
<evidence type="ECO:0000256" key="2">
    <source>
        <dbReference type="ARBA" id="ARBA00004496"/>
    </source>
</evidence>
<dbReference type="GO" id="GO:0005634">
    <property type="term" value="C:nucleus"/>
    <property type="evidence" value="ECO:0007669"/>
    <property type="project" value="UniProtKB-SubCell"/>
</dbReference>
<dbReference type="SUPFAM" id="SSF49764">
    <property type="entry name" value="HSP20-like chaperones"/>
    <property type="match status" value="1"/>
</dbReference>
<dbReference type="PROSITE" id="PS51203">
    <property type="entry name" value="CS"/>
    <property type="match status" value="1"/>
</dbReference>
<evidence type="ECO:0000313" key="8">
    <source>
        <dbReference type="Proteomes" id="UP000636479"/>
    </source>
</evidence>
<dbReference type="AlphaFoldDB" id="A0A8H6SGM4"/>
<dbReference type="EMBL" id="JACAZF010000007">
    <property type="protein sequence ID" value="KAF7299029.1"/>
    <property type="molecule type" value="Genomic_DNA"/>
</dbReference>
<dbReference type="Proteomes" id="UP000636479">
    <property type="component" value="Unassembled WGS sequence"/>
</dbReference>
<dbReference type="PANTHER" id="PTHR21664">
    <property type="entry name" value="CHRONIC MYELOGENOUS LEUKEMIA TUMOR ANTIGEN 66"/>
    <property type="match status" value="1"/>
</dbReference>
<dbReference type="CDD" id="cd06467">
    <property type="entry name" value="p23_NUDC_like"/>
    <property type="match status" value="1"/>
</dbReference>
<proteinExistence type="predicted"/>
<evidence type="ECO:0000256" key="5">
    <source>
        <dbReference type="ARBA" id="ARBA00023242"/>
    </source>
</evidence>
<evidence type="ECO:0000256" key="3">
    <source>
        <dbReference type="ARBA" id="ARBA00018915"/>
    </source>
</evidence>
<keyword evidence="8" id="KW-1185">Reference proteome</keyword>
<dbReference type="GO" id="GO:0005737">
    <property type="term" value="C:cytoplasm"/>
    <property type="evidence" value="ECO:0007669"/>
    <property type="project" value="UniProtKB-SubCell"/>
</dbReference>
<comment type="caution">
    <text evidence="7">The sequence shown here is derived from an EMBL/GenBank/DDBJ whole genome shotgun (WGS) entry which is preliminary data.</text>
</comment>
<dbReference type="GeneID" id="59347691"/>
<keyword evidence="5" id="KW-0539">Nucleus</keyword>
<dbReference type="PANTHER" id="PTHR21664:SF1">
    <property type="entry name" value="NUDC DOMAIN-CONTAINING PROTEIN 1"/>
    <property type="match status" value="1"/>
</dbReference>
<comment type="subcellular location">
    <subcellularLocation>
        <location evidence="2">Cytoplasm</location>
    </subcellularLocation>
    <subcellularLocation>
        <location evidence="1">Nucleus</location>
    </subcellularLocation>
</comment>
<dbReference type="Pfam" id="PF04969">
    <property type="entry name" value="CS"/>
    <property type="match status" value="1"/>
</dbReference>
<dbReference type="InterPro" id="IPR037895">
    <property type="entry name" value="NUDCD1"/>
</dbReference>
<evidence type="ECO:0000256" key="4">
    <source>
        <dbReference type="ARBA" id="ARBA00022490"/>
    </source>
</evidence>
<evidence type="ECO:0000313" key="7">
    <source>
        <dbReference type="EMBL" id="KAF7299029.1"/>
    </source>
</evidence>
<feature type="domain" description="CS" evidence="6">
    <location>
        <begin position="255"/>
        <end position="356"/>
    </location>
</feature>
<name>A0A8H6SGM4_9AGAR</name>
<gene>
    <name evidence="7" type="ORF">MIND_00851200</name>
</gene>
<protein>
    <recommendedName>
        <fullName evidence="3">NudC domain-containing protein 1</fullName>
    </recommendedName>
</protein>
<dbReference type="InterPro" id="IPR007052">
    <property type="entry name" value="CS_dom"/>
</dbReference>
<evidence type="ECO:0000256" key="1">
    <source>
        <dbReference type="ARBA" id="ARBA00004123"/>
    </source>
</evidence>
<dbReference type="OrthoDB" id="428655at2759"/>